<dbReference type="AlphaFoldDB" id="A0A6A3W7I2"/>
<gene>
    <name evidence="2" type="ORF">PF005_g23980</name>
</gene>
<sequence length="157" mass="17138">MTSRGYAGSKAKLLQLLDLVLARCEAYELAPHAKKCESFVIDAVKWYPLPALPRFTEADFILAATTTSKSGNKLALVWCVPKMTVRALYDTFEIQDLIEQYPITIIHDACLLRYLETARGQVEGLTEQATHGEGGHLVPSGRVGAAPTCNIGRAACD</sequence>
<comment type="caution">
    <text evidence="2">The sequence shown here is derived from an EMBL/GenBank/DDBJ whole genome shotgun (WGS) entry which is preliminary data.</text>
</comment>
<dbReference type="Proteomes" id="UP000433483">
    <property type="component" value="Unassembled WGS sequence"/>
</dbReference>
<organism evidence="2 3">
    <name type="scientific">Phytophthora fragariae</name>
    <dbReference type="NCBI Taxonomy" id="53985"/>
    <lineage>
        <taxon>Eukaryota</taxon>
        <taxon>Sar</taxon>
        <taxon>Stramenopiles</taxon>
        <taxon>Oomycota</taxon>
        <taxon>Peronosporomycetes</taxon>
        <taxon>Peronosporales</taxon>
        <taxon>Peronosporaceae</taxon>
        <taxon>Phytophthora</taxon>
    </lineage>
</organism>
<reference evidence="2 3" key="1">
    <citation type="submission" date="2018-08" db="EMBL/GenBank/DDBJ databases">
        <title>Genomic investigation of the strawberry pathogen Phytophthora fragariae indicates pathogenicity is determined by transcriptional variation in three key races.</title>
        <authorList>
            <person name="Adams T.M."/>
            <person name="Armitage A.D."/>
            <person name="Sobczyk M.K."/>
            <person name="Bates H.J."/>
            <person name="Dunwell J.M."/>
            <person name="Nellist C.F."/>
            <person name="Harrison R.J."/>
        </authorList>
    </citation>
    <scope>NUCLEOTIDE SEQUENCE [LARGE SCALE GENOMIC DNA]</scope>
    <source>
        <strain evidence="2 3">NOV-27</strain>
    </source>
</reference>
<evidence type="ECO:0000313" key="3">
    <source>
        <dbReference type="Proteomes" id="UP000433483"/>
    </source>
</evidence>
<feature type="chain" id="PRO_5025661778" evidence="1">
    <location>
        <begin position="27"/>
        <end position="157"/>
    </location>
</feature>
<keyword evidence="1" id="KW-0732">Signal</keyword>
<protein>
    <submittedName>
        <fullName evidence="2">Uncharacterized protein</fullName>
    </submittedName>
</protein>
<name>A0A6A3W7I2_9STRA</name>
<accession>A0A6A3W7I2</accession>
<dbReference type="OrthoDB" id="10458141at2759"/>
<dbReference type="EMBL" id="QXGB01002367">
    <property type="protein sequence ID" value="KAE9178678.1"/>
    <property type="molecule type" value="Genomic_DNA"/>
</dbReference>
<keyword evidence="3" id="KW-1185">Reference proteome</keyword>
<evidence type="ECO:0000313" key="2">
    <source>
        <dbReference type="EMBL" id="KAE9178678.1"/>
    </source>
</evidence>
<evidence type="ECO:0000256" key="1">
    <source>
        <dbReference type="SAM" id="SignalP"/>
    </source>
</evidence>
<proteinExistence type="predicted"/>
<feature type="signal peptide" evidence="1">
    <location>
        <begin position="1"/>
        <end position="26"/>
    </location>
</feature>